<organism evidence="1">
    <name type="scientific">Schlesneria paludicola</name>
    <dbReference type="NCBI Taxonomy" id="360056"/>
    <lineage>
        <taxon>Bacteria</taxon>
        <taxon>Pseudomonadati</taxon>
        <taxon>Planctomycetota</taxon>
        <taxon>Planctomycetia</taxon>
        <taxon>Planctomycetales</taxon>
        <taxon>Planctomycetaceae</taxon>
        <taxon>Schlesneria</taxon>
    </lineage>
</organism>
<accession>A0A7C4LL80</accession>
<reference evidence="1" key="1">
    <citation type="journal article" date="2020" name="mSystems">
        <title>Genome- and Community-Level Interaction Insights into Carbon Utilization and Element Cycling Functions of Hydrothermarchaeota in Hydrothermal Sediment.</title>
        <authorList>
            <person name="Zhou Z."/>
            <person name="Liu Y."/>
            <person name="Xu W."/>
            <person name="Pan J."/>
            <person name="Luo Z.H."/>
            <person name="Li M."/>
        </authorList>
    </citation>
    <scope>NUCLEOTIDE SEQUENCE [LARGE SCALE GENOMIC DNA]</scope>
    <source>
        <strain evidence="1">SpSt-508</strain>
    </source>
</reference>
<sequence length="507" mass="55679">MFRSPTRREFLQSAAWSGVAVAAGEWSFLGRLPAVSAQEARQPLPRVAFDRSIEPLVQLIEHTPRERLLEDVAQAIRRGASYREVLAALLLAGVRNVQPRPAVGFKFHCVLVVNACYLASVNGPDADRWLPLFWALDYFKTAQADEASKSGWRMPAVNERLVPDAQHARDLFIEAMERWDVEQADAATAGLVRTTPATEVFQLFARYAARDFRAIGHKAIFLANAWRTLQVIGWEFAEPVLRSLAFALQNHEGDPVPARNDLPADRSWRENEALAARLPAGWLDGRVEAQAARSLCATLHAATPSEAAAAAAQLLAEGVGAASVWDGVFLSAGETLMRQPGIVGLHGLTTANALHYLWQHVGPDDLRRRLLLQACSFAASFREAAQRRGPLQPLTIDSVPAEPDPRVALDDVFAAVSRNRLEAAVKLRSYLAAGGSPLAAIDQARRLIFVKGRDSHDYKFSSAVLEDYSHVTPHWRDQFLALSVFNLKGSGDRDNGLVARTRAALES</sequence>
<protein>
    <recommendedName>
        <fullName evidence="2">Twin-arginine translocation signal domain-containing protein</fullName>
    </recommendedName>
</protein>
<dbReference type="EMBL" id="DSVQ01000010">
    <property type="protein sequence ID" value="HGT38598.1"/>
    <property type="molecule type" value="Genomic_DNA"/>
</dbReference>
<name>A0A7C4LL80_9PLAN</name>
<evidence type="ECO:0008006" key="2">
    <source>
        <dbReference type="Google" id="ProtNLM"/>
    </source>
</evidence>
<gene>
    <name evidence="1" type="ORF">ENS64_04960</name>
</gene>
<dbReference type="AlphaFoldDB" id="A0A7C4LL80"/>
<comment type="caution">
    <text evidence="1">The sequence shown here is derived from an EMBL/GenBank/DDBJ whole genome shotgun (WGS) entry which is preliminary data.</text>
</comment>
<evidence type="ECO:0000313" key="1">
    <source>
        <dbReference type="EMBL" id="HGT38598.1"/>
    </source>
</evidence>
<dbReference type="PROSITE" id="PS51318">
    <property type="entry name" value="TAT"/>
    <property type="match status" value="1"/>
</dbReference>
<dbReference type="InterPro" id="IPR006311">
    <property type="entry name" value="TAT_signal"/>
</dbReference>
<proteinExistence type="predicted"/>